<dbReference type="InterPro" id="IPR013815">
    <property type="entry name" value="ATP_grasp_subdomain_1"/>
</dbReference>
<keyword evidence="2" id="KW-0436">Ligase</keyword>
<keyword evidence="1" id="KW-1133">Transmembrane helix</keyword>
<gene>
    <name evidence="2" type="ORF">GCM10010967_24570</name>
</gene>
<keyword evidence="3" id="KW-1185">Reference proteome</keyword>
<organism evidence="2 3">
    <name type="scientific">Dyadobacter beijingensis</name>
    <dbReference type="NCBI Taxonomy" id="365489"/>
    <lineage>
        <taxon>Bacteria</taxon>
        <taxon>Pseudomonadati</taxon>
        <taxon>Bacteroidota</taxon>
        <taxon>Cytophagia</taxon>
        <taxon>Cytophagales</taxon>
        <taxon>Spirosomataceae</taxon>
        <taxon>Dyadobacter</taxon>
    </lineage>
</organism>
<dbReference type="Proteomes" id="UP000632339">
    <property type="component" value="Unassembled WGS sequence"/>
</dbReference>
<dbReference type="Gene3D" id="3.30.1490.20">
    <property type="entry name" value="ATP-grasp fold, A domain"/>
    <property type="match status" value="1"/>
</dbReference>
<accession>A0ABQ2HW34</accession>
<evidence type="ECO:0000313" key="3">
    <source>
        <dbReference type="Proteomes" id="UP000632339"/>
    </source>
</evidence>
<name>A0ABQ2HW34_9BACT</name>
<evidence type="ECO:0000313" key="2">
    <source>
        <dbReference type="EMBL" id="GGM90579.1"/>
    </source>
</evidence>
<proteinExistence type="predicted"/>
<sequence>MYPINQLETEGEITADLTPVRSATFKLSKSAKLIRLKSWEYWPFGVVYIPVFVYWLWLSLKARSFFFFSAANPSIESGGMLGESKIDILDLIDNSYKPVTVFIKRSISEALLSNRFFNANLTFPVIAKPNAGERGWGVKKIDTLAALQSYHQKSRVDYLIQEYVDYSLEFGVFYYRMPNQPKGTISSIVQKEFLSVTGNGQHNLGELILANDRAVLQWDLLKIKYAKSLHNVLPIGKKMTLVTIGNHCLGTKFLNANHLITPELTAIFDKISIGINGFYYGRYDLRCNNLDDFYQGKNIKIMELNGAGAEPAHIYDPEFSIWEGWKVLLHHWKVLYEISTLNHKNGTPYMRLSEARAIWKRIKADKLQNP</sequence>
<reference evidence="3" key="1">
    <citation type="journal article" date="2019" name="Int. J. Syst. Evol. Microbiol.">
        <title>The Global Catalogue of Microorganisms (GCM) 10K type strain sequencing project: providing services to taxonomists for standard genome sequencing and annotation.</title>
        <authorList>
            <consortium name="The Broad Institute Genomics Platform"/>
            <consortium name="The Broad Institute Genome Sequencing Center for Infectious Disease"/>
            <person name="Wu L."/>
            <person name="Ma J."/>
        </authorList>
    </citation>
    <scope>NUCLEOTIDE SEQUENCE [LARGE SCALE GENOMIC DNA]</scope>
    <source>
        <strain evidence="3">CGMCC 1.6375</strain>
    </source>
</reference>
<dbReference type="EMBL" id="BMLI01000001">
    <property type="protein sequence ID" value="GGM90579.1"/>
    <property type="molecule type" value="Genomic_DNA"/>
</dbReference>
<dbReference type="SUPFAM" id="SSF56059">
    <property type="entry name" value="Glutathione synthetase ATP-binding domain-like"/>
    <property type="match status" value="1"/>
</dbReference>
<keyword evidence="1" id="KW-0472">Membrane</keyword>
<protein>
    <submittedName>
        <fullName evidence="2">D-alanine--D-alanine ligase</fullName>
    </submittedName>
</protein>
<evidence type="ECO:0000256" key="1">
    <source>
        <dbReference type="SAM" id="Phobius"/>
    </source>
</evidence>
<keyword evidence="1" id="KW-0812">Transmembrane</keyword>
<feature type="transmembrane region" description="Helical" evidence="1">
    <location>
        <begin position="41"/>
        <end position="60"/>
    </location>
</feature>
<dbReference type="GO" id="GO:0016874">
    <property type="term" value="F:ligase activity"/>
    <property type="evidence" value="ECO:0007669"/>
    <property type="project" value="UniProtKB-KW"/>
</dbReference>
<comment type="caution">
    <text evidence="2">The sequence shown here is derived from an EMBL/GenBank/DDBJ whole genome shotgun (WGS) entry which is preliminary data.</text>
</comment>